<dbReference type="EMBL" id="MU004244">
    <property type="protein sequence ID" value="KAF2663748.1"/>
    <property type="molecule type" value="Genomic_DNA"/>
</dbReference>
<feature type="region of interest" description="Disordered" evidence="1">
    <location>
        <begin position="574"/>
        <end position="597"/>
    </location>
</feature>
<dbReference type="Proteomes" id="UP000799302">
    <property type="component" value="Unassembled WGS sequence"/>
</dbReference>
<protein>
    <submittedName>
        <fullName evidence="2">Uncharacterized protein</fullName>
    </submittedName>
</protein>
<accession>A0A6A6TY21</accession>
<feature type="region of interest" description="Disordered" evidence="1">
    <location>
        <begin position="455"/>
        <end position="490"/>
    </location>
</feature>
<feature type="compositionally biased region" description="Low complexity" evidence="1">
    <location>
        <begin position="463"/>
        <end position="480"/>
    </location>
</feature>
<dbReference type="AlphaFoldDB" id="A0A6A6TY21"/>
<feature type="region of interest" description="Disordered" evidence="1">
    <location>
        <begin position="1"/>
        <end position="28"/>
    </location>
</feature>
<evidence type="ECO:0000313" key="3">
    <source>
        <dbReference type="Proteomes" id="UP000799302"/>
    </source>
</evidence>
<feature type="region of interest" description="Disordered" evidence="1">
    <location>
        <begin position="345"/>
        <end position="439"/>
    </location>
</feature>
<feature type="compositionally biased region" description="Basic and acidic residues" evidence="1">
    <location>
        <begin position="299"/>
        <end position="309"/>
    </location>
</feature>
<feature type="compositionally biased region" description="Low complexity" evidence="1">
    <location>
        <begin position="353"/>
        <end position="363"/>
    </location>
</feature>
<gene>
    <name evidence="2" type="ORF">BT63DRAFT_111269</name>
</gene>
<name>A0A6A6TY21_9PEZI</name>
<feature type="region of interest" description="Disordered" evidence="1">
    <location>
        <begin position="254"/>
        <end position="321"/>
    </location>
</feature>
<keyword evidence="3" id="KW-1185">Reference proteome</keyword>
<dbReference type="OrthoDB" id="5404004at2759"/>
<reference evidence="2" key="1">
    <citation type="journal article" date="2020" name="Stud. Mycol.">
        <title>101 Dothideomycetes genomes: a test case for predicting lifestyles and emergence of pathogens.</title>
        <authorList>
            <person name="Haridas S."/>
            <person name="Albert R."/>
            <person name="Binder M."/>
            <person name="Bloem J."/>
            <person name="Labutti K."/>
            <person name="Salamov A."/>
            <person name="Andreopoulos B."/>
            <person name="Baker S."/>
            <person name="Barry K."/>
            <person name="Bills G."/>
            <person name="Bluhm B."/>
            <person name="Cannon C."/>
            <person name="Castanera R."/>
            <person name="Culley D."/>
            <person name="Daum C."/>
            <person name="Ezra D."/>
            <person name="Gonzalez J."/>
            <person name="Henrissat B."/>
            <person name="Kuo A."/>
            <person name="Liang C."/>
            <person name="Lipzen A."/>
            <person name="Lutzoni F."/>
            <person name="Magnuson J."/>
            <person name="Mondo S."/>
            <person name="Nolan M."/>
            <person name="Ohm R."/>
            <person name="Pangilinan J."/>
            <person name="Park H.-J."/>
            <person name="Ramirez L."/>
            <person name="Alfaro M."/>
            <person name="Sun H."/>
            <person name="Tritt A."/>
            <person name="Yoshinaga Y."/>
            <person name="Zwiers L.-H."/>
            <person name="Turgeon B."/>
            <person name="Goodwin S."/>
            <person name="Spatafora J."/>
            <person name="Crous P."/>
            <person name="Grigoriev I."/>
        </authorList>
    </citation>
    <scope>NUCLEOTIDE SEQUENCE</scope>
    <source>
        <strain evidence="2">CBS 115976</strain>
    </source>
</reference>
<evidence type="ECO:0000256" key="1">
    <source>
        <dbReference type="SAM" id="MobiDB-lite"/>
    </source>
</evidence>
<feature type="compositionally biased region" description="Polar residues" evidence="1">
    <location>
        <begin position="586"/>
        <end position="597"/>
    </location>
</feature>
<feature type="compositionally biased region" description="Polar residues" evidence="1">
    <location>
        <begin position="270"/>
        <end position="280"/>
    </location>
</feature>
<proteinExistence type="predicted"/>
<organism evidence="2 3">
    <name type="scientific">Microthyrium microscopicum</name>
    <dbReference type="NCBI Taxonomy" id="703497"/>
    <lineage>
        <taxon>Eukaryota</taxon>
        <taxon>Fungi</taxon>
        <taxon>Dikarya</taxon>
        <taxon>Ascomycota</taxon>
        <taxon>Pezizomycotina</taxon>
        <taxon>Dothideomycetes</taxon>
        <taxon>Dothideomycetes incertae sedis</taxon>
        <taxon>Microthyriales</taxon>
        <taxon>Microthyriaceae</taxon>
        <taxon>Microthyrium</taxon>
    </lineage>
</organism>
<sequence length="686" mass="74690">MAKLVYRSNKLSFAPSPPTTDHRENAPSLTPLSFASFSSAMQSQLSSETTSVASPFSNFSFGTTNSMETKLSTPAHIADMSIATPNMDRPKTAGETKSILKNKDWVDSRLAMGSPIEIKADEDVFRFPTPVKRPSTSTTSSPHIGSMKLSSQDSGIGMAIGSPNQPKLYQPSPFYAPSIQSRYAMTPEEIDQTILVTPARAHTTKELRNEEMDGAKPKLSRWKSLGGLFGRKRSLPMTETRSLRQLSPNTEIPIRSTSAAEVSERGMTAVMSSNQSTPASSPGLFRRVTKRKPRVRSPSNREMRPEPPPKDPPGTPKLDISIPESNMERYSVLFKEVSALPNRPALVATRPTRSSSLLARRQASGGGSKPVPGTSITDLDLAPGRLIRRATEPSPRDSPSYRLFPDNTNSPALPHISSLHRPRPVKRNNSAPPALPTPIAHEQKLSPAFEADEMDFDDRDGLTPTPSSPASPSTPKSIPSEPIPDDAKSLARSIRKNSWENTSSQNLSEHSWEMITVGKRLSPGDMLARAAPVTHIASVAATPPVATPDDDTDEWLEEQPKISIARSLSVTKAGARQKLAVKPTRVGSQRKANPNASTEQVVATGVPKAVMVKPVQITVSQPDTSAPIARPGGLRRQVLHRDLTREIWGERELNEQVQSNRAMMPNLCVVEEPENRKSVWGVIESA</sequence>
<evidence type="ECO:0000313" key="2">
    <source>
        <dbReference type="EMBL" id="KAF2663748.1"/>
    </source>
</evidence>